<comment type="caution">
    <text evidence="1">The sequence shown here is derived from an EMBL/GenBank/DDBJ whole genome shotgun (WGS) entry which is preliminary data.</text>
</comment>
<sequence length="100" mass="10989">MLWLSALGLRDDPGKGEALWPLSKTGMFCTVCRSLAVRVAGGHAELTALRQQCHDAAGRLREGVVEQLCAEALGLVEELHQRAQEAQRLKCIHQTLSHDM</sequence>
<protein>
    <submittedName>
        <fullName evidence="1">Uncharacterized protein</fullName>
    </submittedName>
</protein>
<proteinExistence type="predicted"/>
<feature type="non-terminal residue" evidence="1">
    <location>
        <position position="100"/>
    </location>
</feature>
<evidence type="ECO:0000313" key="2">
    <source>
        <dbReference type="Proteomes" id="UP001239994"/>
    </source>
</evidence>
<dbReference type="EMBL" id="JAROKS010000001">
    <property type="protein sequence ID" value="KAK1806559.1"/>
    <property type="molecule type" value="Genomic_DNA"/>
</dbReference>
<organism evidence="1 2">
    <name type="scientific">Electrophorus voltai</name>
    <dbReference type="NCBI Taxonomy" id="2609070"/>
    <lineage>
        <taxon>Eukaryota</taxon>
        <taxon>Metazoa</taxon>
        <taxon>Chordata</taxon>
        <taxon>Craniata</taxon>
        <taxon>Vertebrata</taxon>
        <taxon>Euteleostomi</taxon>
        <taxon>Actinopterygii</taxon>
        <taxon>Neopterygii</taxon>
        <taxon>Teleostei</taxon>
        <taxon>Ostariophysi</taxon>
        <taxon>Gymnotiformes</taxon>
        <taxon>Gymnotoidei</taxon>
        <taxon>Gymnotidae</taxon>
        <taxon>Electrophorus</taxon>
    </lineage>
</organism>
<reference evidence="1" key="1">
    <citation type="submission" date="2023-03" db="EMBL/GenBank/DDBJ databases">
        <title>Electrophorus voltai genome.</title>
        <authorList>
            <person name="Bian C."/>
        </authorList>
    </citation>
    <scope>NUCLEOTIDE SEQUENCE</scope>
    <source>
        <strain evidence="1">CB-2022</strain>
        <tissue evidence="1">Muscle</tissue>
    </source>
</reference>
<evidence type="ECO:0000313" key="1">
    <source>
        <dbReference type="EMBL" id="KAK1806559.1"/>
    </source>
</evidence>
<keyword evidence="2" id="KW-1185">Reference proteome</keyword>
<dbReference type="Proteomes" id="UP001239994">
    <property type="component" value="Unassembled WGS sequence"/>
</dbReference>
<name>A0AAD8ZWD9_9TELE</name>
<gene>
    <name evidence="1" type="ORF">P4O66_005067</name>
</gene>
<dbReference type="AlphaFoldDB" id="A0AAD8ZWD9"/>
<accession>A0AAD8ZWD9</accession>